<sequence>MTPFSLRSLILRVSQQQQNVQRTNLLPQCVLYFSVLLFYLLVTAALVFVFFFSWQHFYSSLSDWLNAVKLASADKHAQKTH</sequence>
<feature type="transmembrane region" description="Helical" evidence="1">
    <location>
        <begin position="30"/>
        <end position="52"/>
    </location>
</feature>
<gene>
    <name evidence="2" type="ORF">Q5P01_010044</name>
</gene>
<dbReference type="AlphaFoldDB" id="A0AA88SST5"/>
<evidence type="ECO:0000256" key="1">
    <source>
        <dbReference type="SAM" id="Phobius"/>
    </source>
</evidence>
<protein>
    <submittedName>
        <fullName evidence="2">Uncharacterized protein</fullName>
    </submittedName>
</protein>
<evidence type="ECO:0000313" key="3">
    <source>
        <dbReference type="Proteomes" id="UP001187415"/>
    </source>
</evidence>
<keyword evidence="1" id="KW-0812">Transmembrane</keyword>
<dbReference type="EMBL" id="JAUPFM010000007">
    <property type="protein sequence ID" value="KAK2847045.1"/>
    <property type="molecule type" value="Genomic_DNA"/>
</dbReference>
<evidence type="ECO:0000313" key="2">
    <source>
        <dbReference type="EMBL" id="KAK2847045.1"/>
    </source>
</evidence>
<name>A0AA88SST5_CHASR</name>
<keyword evidence="1" id="KW-0472">Membrane</keyword>
<reference evidence="2" key="1">
    <citation type="submission" date="2023-07" db="EMBL/GenBank/DDBJ databases">
        <title>Chromosome-level Genome Assembly of Striped Snakehead (Channa striata).</title>
        <authorList>
            <person name="Liu H."/>
        </authorList>
    </citation>
    <scope>NUCLEOTIDE SEQUENCE</scope>
    <source>
        <strain evidence="2">Gz</strain>
        <tissue evidence="2">Muscle</tissue>
    </source>
</reference>
<comment type="caution">
    <text evidence="2">The sequence shown here is derived from an EMBL/GenBank/DDBJ whole genome shotgun (WGS) entry which is preliminary data.</text>
</comment>
<keyword evidence="1" id="KW-1133">Transmembrane helix</keyword>
<accession>A0AA88SST5</accession>
<organism evidence="2 3">
    <name type="scientific">Channa striata</name>
    <name type="common">Snakehead murrel</name>
    <name type="synonym">Ophicephalus striatus</name>
    <dbReference type="NCBI Taxonomy" id="64152"/>
    <lineage>
        <taxon>Eukaryota</taxon>
        <taxon>Metazoa</taxon>
        <taxon>Chordata</taxon>
        <taxon>Craniata</taxon>
        <taxon>Vertebrata</taxon>
        <taxon>Euteleostomi</taxon>
        <taxon>Actinopterygii</taxon>
        <taxon>Neopterygii</taxon>
        <taxon>Teleostei</taxon>
        <taxon>Neoteleostei</taxon>
        <taxon>Acanthomorphata</taxon>
        <taxon>Anabantaria</taxon>
        <taxon>Anabantiformes</taxon>
        <taxon>Channoidei</taxon>
        <taxon>Channidae</taxon>
        <taxon>Channa</taxon>
    </lineage>
</organism>
<dbReference type="Proteomes" id="UP001187415">
    <property type="component" value="Unassembled WGS sequence"/>
</dbReference>
<proteinExistence type="predicted"/>
<keyword evidence="3" id="KW-1185">Reference proteome</keyword>